<feature type="region of interest" description="Disordered" evidence="2">
    <location>
        <begin position="27"/>
        <end position="49"/>
    </location>
</feature>
<dbReference type="EMBL" id="AMQN01005021">
    <property type="status" value="NOT_ANNOTATED_CDS"/>
    <property type="molecule type" value="Genomic_DNA"/>
</dbReference>
<evidence type="ECO:0000313" key="5">
    <source>
        <dbReference type="Proteomes" id="UP000014760"/>
    </source>
</evidence>
<evidence type="ECO:0000256" key="2">
    <source>
        <dbReference type="SAM" id="MobiDB-lite"/>
    </source>
</evidence>
<protein>
    <recommendedName>
        <fullName evidence="6">5-azacytidine-induced protein 1</fullName>
    </recommendedName>
</protein>
<dbReference type="Proteomes" id="UP000014760">
    <property type="component" value="Unassembled WGS sequence"/>
</dbReference>
<feature type="non-terminal residue" evidence="3">
    <location>
        <position position="1"/>
    </location>
</feature>
<dbReference type="GO" id="GO:0005929">
    <property type="term" value="C:cilium"/>
    <property type="evidence" value="ECO:0007669"/>
    <property type="project" value="GOC"/>
</dbReference>
<proteinExistence type="predicted"/>
<dbReference type="InterPro" id="IPR030465">
    <property type="entry name" value="CEP131"/>
</dbReference>
<evidence type="ECO:0000313" key="3">
    <source>
        <dbReference type="EMBL" id="ELU13894.1"/>
    </source>
</evidence>
<feature type="compositionally biased region" description="Basic and acidic residues" evidence="2">
    <location>
        <begin position="34"/>
        <end position="49"/>
    </location>
</feature>
<evidence type="ECO:0000256" key="1">
    <source>
        <dbReference type="SAM" id="Coils"/>
    </source>
</evidence>
<reference evidence="3 5" key="2">
    <citation type="journal article" date="2013" name="Nature">
        <title>Insights into bilaterian evolution from three spiralian genomes.</title>
        <authorList>
            <person name="Simakov O."/>
            <person name="Marletaz F."/>
            <person name="Cho S.J."/>
            <person name="Edsinger-Gonzales E."/>
            <person name="Havlak P."/>
            <person name="Hellsten U."/>
            <person name="Kuo D.H."/>
            <person name="Larsson T."/>
            <person name="Lv J."/>
            <person name="Arendt D."/>
            <person name="Savage R."/>
            <person name="Osoegawa K."/>
            <person name="de Jong P."/>
            <person name="Grimwood J."/>
            <person name="Chapman J.A."/>
            <person name="Shapiro H."/>
            <person name="Aerts A."/>
            <person name="Otillar R.P."/>
            <person name="Terry A.Y."/>
            <person name="Boore J.L."/>
            <person name="Grigoriev I.V."/>
            <person name="Lindberg D.R."/>
            <person name="Seaver E.C."/>
            <person name="Weisblat D.A."/>
            <person name="Putnam N.H."/>
            <person name="Rokhsar D.S."/>
        </authorList>
    </citation>
    <scope>NUCLEOTIDE SEQUENCE</scope>
    <source>
        <strain evidence="3 5">I ESC-2004</strain>
    </source>
</reference>
<dbReference type="GO" id="GO:0034451">
    <property type="term" value="C:centriolar satellite"/>
    <property type="evidence" value="ECO:0007669"/>
    <property type="project" value="TreeGrafter"/>
</dbReference>
<dbReference type="PANTHER" id="PTHR31540">
    <property type="entry name" value="CENTROSOMAL PROTEIN OF 131 KDA"/>
    <property type="match status" value="1"/>
</dbReference>
<sequence>SEITQQMLTQKMELEDKKRTANMLQKALSQQRELTVRHARETEREMKKRLDVQKEEYEETIKRHLGFIDQLIDDKKSLSEKCEQVVKELKVVSKKYEDRIKSIQDNHEVETRKLKDVQAAAEKLRREKWMDEKTKKIKEMTVKGLEPEIQRLIAKHKAELKKMNSIHEAELLASDERAGQRYIKMTEELRDQLAHEKEAACARERDLARQTYEKQMQQEEEAYQQQRRRLYTEVQEEKDRQAQQASRQRAELDRLQRQLEDAHSNSSTALKMEYEKARQEQEKRHHSEMRLLKEQLAAEKMAWEENHLKMQDAWAASKERELRENVRKERDHEIEMVIERLEADNQNSREECQRVADNRIKRIRDKYEAEVEELERSERQTMERYNQTKAALAEYEGENERLKVTMKQKDREVMEVKRLLDKLNEERDRVSDVIRQEFADRLVTTDEENKRVKNAMSELKARHRIEMEEVHKRVKQAILKKEDVVTQLKNQYQAAVKRADHLEGLLEQQRKQLLGKK</sequence>
<name>R7V5P2_CAPTE</name>
<dbReference type="STRING" id="283909.R7V5P2"/>
<reference evidence="4" key="3">
    <citation type="submission" date="2015-06" db="UniProtKB">
        <authorList>
            <consortium name="EnsemblMetazoa"/>
        </authorList>
    </citation>
    <scope>IDENTIFICATION</scope>
</reference>
<feature type="compositionally biased region" description="Basic and acidic residues" evidence="2">
    <location>
        <begin position="248"/>
        <end position="263"/>
    </location>
</feature>
<accession>R7V5P2</accession>
<reference evidence="5" key="1">
    <citation type="submission" date="2012-12" db="EMBL/GenBank/DDBJ databases">
        <authorList>
            <person name="Hellsten U."/>
            <person name="Grimwood J."/>
            <person name="Chapman J.A."/>
            <person name="Shapiro H."/>
            <person name="Aerts A."/>
            <person name="Otillar R.P."/>
            <person name="Terry A.Y."/>
            <person name="Boore J.L."/>
            <person name="Simakov O."/>
            <person name="Marletaz F."/>
            <person name="Cho S.-J."/>
            <person name="Edsinger-Gonzales E."/>
            <person name="Havlak P."/>
            <person name="Kuo D.-H."/>
            <person name="Larsson T."/>
            <person name="Lv J."/>
            <person name="Arendt D."/>
            <person name="Savage R."/>
            <person name="Osoegawa K."/>
            <person name="de Jong P."/>
            <person name="Lindberg D.R."/>
            <person name="Seaver E.C."/>
            <person name="Weisblat D.A."/>
            <person name="Putnam N.H."/>
            <person name="Grigoriev I.V."/>
            <person name="Rokhsar D.S."/>
        </authorList>
    </citation>
    <scope>NUCLEOTIDE SEQUENCE</scope>
    <source>
        <strain evidence="5">I ESC-2004</strain>
    </source>
</reference>
<evidence type="ECO:0000313" key="4">
    <source>
        <dbReference type="EnsemblMetazoa" id="CapteP119650"/>
    </source>
</evidence>
<feature type="region of interest" description="Disordered" evidence="2">
    <location>
        <begin position="233"/>
        <end position="286"/>
    </location>
</feature>
<keyword evidence="1" id="KW-0175">Coiled coil</keyword>
<dbReference type="OMA" id="RCEHLEK"/>
<dbReference type="AlphaFoldDB" id="R7V5P2"/>
<dbReference type="EMBL" id="KB294939">
    <property type="protein sequence ID" value="ELU13894.1"/>
    <property type="molecule type" value="Genomic_DNA"/>
</dbReference>
<dbReference type="GO" id="GO:0035735">
    <property type="term" value="P:intraciliary transport involved in cilium assembly"/>
    <property type="evidence" value="ECO:0007669"/>
    <property type="project" value="InterPro"/>
</dbReference>
<dbReference type="GO" id="GO:0010824">
    <property type="term" value="P:regulation of centrosome duplication"/>
    <property type="evidence" value="ECO:0007669"/>
    <property type="project" value="TreeGrafter"/>
</dbReference>
<dbReference type="OrthoDB" id="197735at2759"/>
<feature type="compositionally biased region" description="Basic and acidic residues" evidence="2">
    <location>
        <begin position="272"/>
        <end position="286"/>
    </location>
</feature>
<dbReference type="EnsemblMetazoa" id="CapteT119650">
    <property type="protein sequence ID" value="CapteP119650"/>
    <property type="gene ID" value="CapteG119650"/>
</dbReference>
<dbReference type="PANTHER" id="PTHR31540:SF1">
    <property type="entry name" value="CENTROSOMAL PROTEIN OF 131 KDA"/>
    <property type="match status" value="1"/>
</dbReference>
<keyword evidence="5" id="KW-1185">Reference proteome</keyword>
<dbReference type="HOGENOM" id="CLU_519671_0_0_1"/>
<feature type="coiled-coil region" evidence="1">
    <location>
        <begin position="338"/>
        <end position="512"/>
    </location>
</feature>
<organism evidence="3">
    <name type="scientific">Capitella teleta</name>
    <name type="common">Polychaete worm</name>
    <dbReference type="NCBI Taxonomy" id="283909"/>
    <lineage>
        <taxon>Eukaryota</taxon>
        <taxon>Metazoa</taxon>
        <taxon>Spiralia</taxon>
        <taxon>Lophotrochozoa</taxon>
        <taxon>Annelida</taxon>
        <taxon>Polychaeta</taxon>
        <taxon>Sedentaria</taxon>
        <taxon>Scolecida</taxon>
        <taxon>Capitellidae</taxon>
        <taxon>Capitella</taxon>
    </lineage>
</organism>
<gene>
    <name evidence="3" type="ORF">CAPTEDRAFT_119650</name>
</gene>
<evidence type="ECO:0008006" key="6">
    <source>
        <dbReference type="Google" id="ProtNLM"/>
    </source>
</evidence>